<feature type="transmembrane region" description="Helical" evidence="3">
    <location>
        <begin position="118"/>
        <end position="136"/>
    </location>
</feature>
<feature type="transmembrane region" description="Helical" evidence="3">
    <location>
        <begin position="179"/>
        <end position="199"/>
    </location>
</feature>
<feature type="compositionally biased region" description="Basic and acidic residues" evidence="2">
    <location>
        <begin position="1"/>
        <end position="16"/>
    </location>
</feature>
<feature type="transmembrane region" description="Helical" evidence="3">
    <location>
        <begin position="715"/>
        <end position="735"/>
    </location>
</feature>
<dbReference type="GeneID" id="7845154"/>
<feature type="region of interest" description="Disordered" evidence="2">
    <location>
        <begin position="263"/>
        <end position="284"/>
    </location>
</feature>
<dbReference type="RefSeq" id="XP_001009557.2">
    <property type="nucleotide sequence ID" value="XM_001009557.2"/>
</dbReference>
<feature type="transmembrane region" description="Helical" evidence="3">
    <location>
        <begin position="691"/>
        <end position="708"/>
    </location>
</feature>
<feature type="region of interest" description="Disordered" evidence="2">
    <location>
        <begin position="1"/>
        <end position="21"/>
    </location>
</feature>
<dbReference type="KEGG" id="tet:TTHERM_00371270"/>
<evidence type="ECO:0000313" key="5">
    <source>
        <dbReference type="EMBL" id="EAR89312.2"/>
    </source>
</evidence>
<feature type="transmembrane region" description="Helical" evidence="3">
    <location>
        <begin position="630"/>
        <end position="654"/>
    </location>
</feature>
<dbReference type="EMBL" id="GG662821">
    <property type="protein sequence ID" value="EAR89312.2"/>
    <property type="molecule type" value="Genomic_DNA"/>
</dbReference>
<feature type="transmembrane region" description="Helical" evidence="3">
    <location>
        <begin position="442"/>
        <end position="464"/>
    </location>
</feature>
<accession>I7LU30</accession>
<organism evidence="5 6">
    <name type="scientific">Tetrahymena thermophila (strain SB210)</name>
    <dbReference type="NCBI Taxonomy" id="312017"/>
    <lineage>
        <taxon>Eukaryota</taxon>
        <taxon>Sar</taxon>
        <taxon>Alveolata</taxon>
        <taxon>Ciliophora</taxon>
        <taxon>Intramacronucleata</taxon>
        <taxon>Oligohymenophorea</taxon>
        <taxon>Hymenostomatida</taxon>
        <taxon>Tetrahymenina</taxon>
        <taxon>Tetrahymenidae</taxon>
        <taxon>Tetrahymena</taxon>
    </lineage>
</organism>
<dbReference type="GO" id="GO:0005886">
    <property type="term" value="C:plasma membrane"/>
    <property type="evidence" value="ECO:0007669"/>
    <property type="project" value="TreeGrafter"/>
</dbReference>
<feature type="region of interest" description="Disordered" evidence="2">
    <location>
        <begin position="1091"/>
        <end position="1129"/>
    </location>
</feature>
<dbReference type="InterPro" id="IPR045122">
    <property type="entry name" value="Csc1-like"/>
</dbReference>
<feature type="coiled-coil region" evidence="1">
    <location>
        <begin position="310"/>
        <end position="337"/>
    </location>
</feature>
<name>I7LU30_TETTS</name>
<sequence length="1230" mass="142050">MREDTKYSQEEKKDQESCATKNDQPEIIKTYTSVEQVILSKIRAQVKEQKATPGTKNKQATGVGKDKLPEELAPGEQITFCGCCARQIQKTNLPLNVDTIELAFLGSAYVAYLEYIKFAARLILTFFLTSGFFNLLTNSAFGVDCQSPAQLSKSNQQNMECVKNWVTEFSLGNKRSEKALMTSQSFFNLFSIIICIIQFQKFRYQIRLTEEECDEREINAADYSILVSDIPDEFTYEGDIENLNYEQLLKEYFSKNLAVQQKQNKKANQRDNNSNKDSNSNNSNIADVLKEQPKETEIVSVGLCFDLKKFKEIENNLNQLNQKLSRCKDEKQKAKLHHIIAEVAKQRDNFSKDYTTVGENRYKINNFTGYAYVILQYEDDQERITEFYEDVEYFASLITGKKSQKLQFQDKFLTIEPAPDPNNIFWLNLRHTQGELLVRRSALFFITLLLLGGCLGLLFSFQLIQMKVGAEANKDSVIVTILSFSISVSIIILNLSVQIGIQFIAEKEARPTKIGYYDSIVIKQAFGHFLNTSVLLFIIQVFIYQDGDGYGKLFKAGGLAYNMNSIFMTNMIVQNLVQGINIPFYVSKSIRKGFMKVGNTEHLQKLVGNQEQLNQYFENPIFNLYNNYSIVISSVFSSLFYAPVIPFALVWTFFQLVLKYWVDKHCIIKQSTLNVGPNINLCKEMIENLEYALPLYCLSNLIFFVYISKSNEYDSLSIFGIFIGVIHAILPMELLNERIYPIESSCSNTKSYEEMRLTFITDYDRENPIKKLAAIKKHYKDLKQKAKREKKLDVNCSEFQDSIDFSQTSSSPIIKNIQALKKEHVARPSIFGARYNQGEIQVSQAEKNYLQNLDQDENQKSLLEGKDEFQSQNGFGQDQDQIQCQQNQNNLFSNYCKNMNIAQDEENPNQLRNGATLENDTQQNYEKQIKKQTSLLSAEGQQQYQYIQEELRNKNNSGSSSRQLSRQSTTQVVNEQKKLKQDDYLQESQNIDLQKIQIDFENLNQKLRSKQNTESTNTEHLTNGYNEINKLDENFKLDESPQNQNNSKYLEMISSSKTSDLLQHFIQNSQKISQLNEIYNTSDNLSKNFDEVKTQQQESEMKSSSKKGLKSREKALSQQKKNSKMQDQYIKRKRDEENKQSLHLSELFFAEDIQFNRSVTPFSPSDINFNNSSKSYKLKQELFASNKQQQQIETFNFNSDTEVNGESIIYNQSIQNMNQQTARKSQYQHS</sequence>
<reference evidence="6" key="1">
    <citation type="journal article" date="2006" name="PLoS Biol.">
        <title>Macronuclear genome sequence of the ciliate Tetrahymena thermophila, a model eukaryote.</title>
        <authorList>
            <person name="Eisen J.A."/>
            <person name="Coyne R.S."/>
            <person name="Wu M."/>
            <person name="Wu D."/>
            <person name="Thiagarajan M."/>
            <person name="Wortman J.R."/>
            <person name="Badger J.H."/>
            <person name="Ren Q."/>
            <person name="Amedeo P."/>
            <person name="Jones K.M."/>
            <person name="Tallon L.J."/>
            <person name="Delcher A.L."/>
            <person name="Salzberg S.L."/>
            <person name="Silva J.C."/>
            <person name="Haas B.J."/>
            <person name="Majoros W.H."/>
            <person name="Farzad M."/>
            <person name="Carlton J.M."/>
            <person name="Smith R.K. Jr."/>
            <person name="Garg J."/>
            <person name="Pearlman R.E."/>
            <person name="Karrer K.M."/>
            <person name="Sun L."/>
            <person name="Manning G."/>
            <person name="Elde N.C."/>
            <person name="Turkewitz A.P."/>
            <person name="Asai D.J."/>
            <person name="Wilkes D.E."/>
            <person name="Wang Y."/>
            <person name="Cai H."/>
            <person name="Collins K."/>
            <person name="Stewart B.A."/>
            <person name="Lee S.R."/>
            <person name="Wilamowska K."/>
            <person name="Weinberg Z."/>
            <person name="Ruzzo W.L."/>
            <person name="Wloga D."/>
            <person name="Gaertig J."/>
            <person name="Frankel J."/>
            <person name="Tsao C.-C."/>
            <person name="Gorovsky M.A."/>
            <person name="Keeling P.J."/>
            <person name="Waller R.F."/>
            <person name="Patron N.J."/>
            <person name="Cherry J.M."/>
            <person name="Stover N.A."/>
            <person name="Krieger C.J."/>
            <person name="del Toro C."/>
            <person name="Ryder H.F."/>
            <person name="Williamson S.C."/>
            <person name="Barbeau R.A."/>
            <person name="Hamilton E.P."/>
            <person name="Orias E."/>
        </authorList>
    </citation>
    <scope>NUCLEOTIDE SEQUENCE [LARGE SCALE GENOMIC DNA]</scope>
    <source>
        <strain evidence="6">SB210</strain>
    </source>
</reference>
<feature type="region of interest" description="Disordered" evidence="2">
    <location>
        <begin position="953"/>
        <end position="983"/>
    </location>
</feature>
<feature type="transmembrane region" description="Helical" evidence="3">
    <location>
        <begin position="476"/>
        <end position="504"/>
    </location>
</feature>
<dbReference type="OrthoDB" id="286234at2759"/>
<keyword evidence="3" id="KW-1133">Transmembrane helix</keyword>
<evidence type="ECO:0000256" key="1">
    <source>
        <dbReference type="SAM" id="Coils"/>
    </source>
</evidence>
<dbReference type="InterPro" id="IPR049452">
    <property type="entry name" value="Anoctamin_TM"/>
</dbReference>
<dbReference type="PANTHER" id="PTHR13018:SF83">
    <property type="entry name" value="RRM DOMAIN-CONTAINING PROTEIN"/>
    <property type="match status" value="1"/>
</dbReference>
<protein>
    <submittedName>
        <fullName evidence="5">Kinase domain protein, putative</fullName>
    </submittedName>
</protein>
<dbReference type="eggNOG" id="ENOG502R2IA">
    <property type="taxonomic scope" value="Eukaryota"/>
</dbReference>
<dbReference type="PANTHER" id="PTHR13018">
    <property type="entry name" value="PROBABLE MEMBRANE PROTEIN DUF221-RELATED"/>
    <property type="match status" value="1"/>
</dbReference>
<evidence type="ECO:0000256" key="2">
    <source>
        <dbReference type="SAM" id="MobiDB-lite"/>
    </source>
</evidence>
<dbReference type="Proteomes" id="UP000009168">
    <property type="component" value="Unassembled WGS sequence"/>
</dbReference>
<keyword evidence="5" id="KW-0418">Kinase</keyword>
<dbReference type="GO" id="GO:0005227">
    <property type="term" value="F:calcium-activated cation channel activity"/>
    <property type="evidence" value="ECO:0007669"/>
    <property type="project" value="InterPro"/>
</dbReference>
<dbReference type="AlphaFoldDB" id="I7LU30"/>
<feature type="compositionally biased region" description="Basic and acidic residues" evidence="2">
    <location>
        <begin position="1091"/>
        <end position="1103"/>
    </location>
</feature>
<feature type="compositionally biased region" description="Low complexity" evidence="2">
    <location>
        <begin position="270"/>
        <end position="284"/>
    </location>
</feature>
<feature type="compositionally biased region" description="Low complexity" evidence="2">
    <location>
        <begin position="957"/>
        <end position="971"/>
    </location>
</feature>
<dbReference type="InParanoid" id="I7LU30"/>
<evidence type="ECO:0000256" key="3">
    <source>
        <dbReference type="SAM" id="Phobius"/>
    </source>
</evidence>
<keyword evidence="3" id="KW-0472">Membrane</keyword>
<feature type="transmembrane region" description="Helical" evidence="3">
    <location>
        <begin position="565"/>
        <end position="586"/>
    </location>
</feature>
<keyword evidence="6" id="KW-1185">Reference proteome</keyword>
<proteinExistence type="predicted"/>
<evidence type="ECO:0000313" key="6">
    <source>
        <dbReference type="Proteomes" id="UP000009168"/>
    </source>
</evidence>
<keyword evidence="1" id="KW-0175">Coiled coil</keyword>
<keyword evidence="3" id="KW-0812">Transmembrane</keyword>
<dbReference type="GO" id="GO:0016301">
    <property type="term" value="F:kinase activity"/>
    <property type="evidence" value="ECO:0007669"/>
    <property type="project" value="UniProtKB-KW"/>
</dbReference>
<dbReference type="Pfam" id="PF04547">
    <property type="entry name" value="Anoctamin"/>
    <property type="match status" value="1"/>
</dbReference>
<feature type="transmembrane region" description="Helical" evidence="3">
    <location>
        <begin position="525"/>
        <end position="545"/>
    </location>
</feature>
<evidence type="ECO:0000259" key="4">
    <source>
        <dbReference type="Pfam" id="PF04547"/>
    </source>
</evidence>
<feature type="domain" description="Anoctamin transmembrane" evidence="4">
    <location>
        <begin position="427"/>
        <end position="671"/>
    </location>
</feature>
<gene>
    <name evidence="5" type="ORF">TTHERM_00371270</name>
</gene>
<keyword evidence="5" id="KW-0808">Transferase</keyword>